<dbReference type="InterPro" id="IPR027417">
    <property type="entry name" value="P-loop_NTPase"/>
</dbReference>
<organism evidence="13 14">
    <name type="scientific">Aspergillus awamori</name>
    <name type="common">Black koji mold</name>
    <dbReference type="NCBI Taxonomy" id="105351"/>
    <lineage>
        <taxon>Eukaryota</taxon>
        <taxon>Fungi</taxon>
        <taxon>Dikarya</taxon>
        <taxon>Ascomycota</taxon>
        <taxon>Pezizomycotina</taxon>
        <taxon>Eurotiomycetes</taxon>
        <taxon>Eurotiomycetidae</taxon>
        <taxon>Eurotiales</taxon>
        <taxon>Aspergillaceae</taxon>
        <taxon>Aspergillus</taxon>
    </lineage>
</organism>
<comment type="subcellular location">
    <subcellularLocation>
        <location evidence="2 9">Nucleus</location>
    </subcellularLocation>
</comment>
<dbReference type="InterPro" id="IPR002509">
    <property type="entry name" value="NODB_dom"/>
</dbReference>
<keyword evidence="14" id="KW-1185">Reference proteome</keyword>
<dbReference type="GO" id="GO:0005975">
    <property type="term" value="P:carbohydrate metabolic process"/>
    <property type="evidence" value="ECO:0007669"/>
    <property type="project" value="InterPro"/>
</dbReference>
<keyword evidence="11" id="KW-1133">Transmembrane helix</keyword>
<evidence type="ECO:0000256" key="7">
    <source>
        <dbReference type="ARBA" id="ARBA00022840"/>
    </source>
</evidence>
<dbReference type="Gene3D" id="2.40.30.330">
    <property type="entry name" value="Pre-mRNA cleavage complex subunit Clp1, C-terminal domain"/>
    <property type="match status" value="1"/>
</dbReference>
<evidence type="ECO:0000256" key="5">
    <source>
        <dbReference type="ARBA" id="ARBA00022664"/>
    </source>
</evidence>
<comment type="function">
    <text evidence="9">Required for endonucleolytic cleavage during polyadenylation-dependent pre-mRNA 3'-end formation.</text>
</comment>
<dbReference type="GO" id="GO:0016810">
    <property type="term" value="F:hydrolase activity, acting on carbon-nitrogen (but not peptide) bonds"/>
    <property type="evidence" value="ECO:0007669"/>
    <property type="project" value="InterPro"/>
</dbReference>
<keyword evidence="5 9" id="KW-0507">mRNA processing</keyword>
<dbReference type="Gene3D" id="3.20.20.370">
    <property type="entry name" value="Glycoside hydrolase/deacetylase"/>
    <property type="match status" value="1"/>
</dbReference>
<evidence type="ECO:0000256" key="1">
    <source>
        <dbReference type="ARBA" id="ARBA00003798"/>
    </source>
</evidence>
<dbReference type="InterPro" id="IPR011330">
    <property type="entry name" value="Glyco_hydro/deAcase_b/a-brl"/>
</dbReference>
<evidence type="ECO:0000313" key="14">
    <source>
        <dbReference type="Proteomes" id="UP000286921"/>
    </source>
</evidence>
<comment type="caution">
    <text evidence="13">The sequence shown here is derived from an EMBL/GenBank/DDBJ whole genome shotgun (WGS) entry which is preliminary data.</text>
</comment>
<name>A0A401KS97_ASPAW</name>
<evidence type="ECO:0000256" key="2">
    <source>
        <dbReference type="ARBA" id="ARBA00004123"/>
    </source>
</evidence>
<keyword evidence="11" id="KW-0472">Membrane</keyword>
<dbReference type="FunFam" id="3.40.50.300:FF:002095">
    <property type="entry name" value="mRNA cleavage and polyadenylation factor clp1"/>
    <property type="match status" value="1"/>
</dbReference>
<dbReference type="GO" id="GO:0051731">
    <property type="term" value="F:polynucleotide 5'-hydroxyl-kinase activity"/>
    <property type="evidence" value="ECO:0007669"/>
    <property type="project" value="InterPro"/>
</dbReference>
<evidence type="ECO:0000256" key="8">
    <source>
        <dbReference type="ARBA" id="ARBA00023242"/>
    </source>
</evidence>
<dbReference type="SUPFAM" id="SSF52540">
    <property type="entry name" value="P-loop containing nucleoside triphosphate hydrolases"/>
    <property type="match status" value="1"/>
</dbReference>
<keyword evidence="6 9" id="KW-0547">Nucleotide-binding</keyword>
<feature type="transmembrane region" description="Helical" evidence="11">
    <location>
        <begin position="682"/>
        <end position="703"/>
    </location>
</feature>
<feature type="region of interest" description="Disordered" evidence="10">
    <location>
        <begin position="569"/>
        <end position="635"/>
    </location>
</feature>
<reference evidence="13 14" key="1">
    <citation type="submission" date="2016-09" db="EMBL/GenBank/DDBJ databases">
        <title>Aspergillus awamori IFM 58123T.</title>
        <authorList>
            <person name="Kusuya Y."/>
            <person name="Shimizu M."/>
            <person name="Takahashi H."/>
            <person name="Yaguchi T."/>
        </authorList>
    </citation>
    <scope>NUCLEOTIDE SEQUENCE [LARGE SCALE GENOMIC DNA]</scope>
    <source>
        <strain evidence="13 14">IFM 58123</strain>
    </source>
</reference>
<dbReference type="GO" id="GO:0005524">
    <property type="term" value="F:ATP binding"/>
    <property type="evidence" value="ECO:0007669"/>
    <property type="project" value="UniProtKB-UniRule"/>
</dbReference>
<evidence type="ECO:0000256" key="11">
    <source>
        <dbReference type="SAM" id="Phobius"/>
    </source>
</evidence>
<dbReference type="Gene3D" id="2.60.120.1030">
    <property type="entry name" value="Clp1, DNA binding domain"/>
    <property type="match status" value="1"/>
</dbReference>
<dbReference type="InterPro" id="IPR028606">
    <property type="entry name" value="Clp1"/>
</dbReference>
<evidence type="ECO:0000256" key="3">
    <source>
        <dbReference type="ARBA" id="ARBA00018706"/>
    </source>
</evidence>
<feature type="compositionally biased region" description="Polar residues" evidence="10">
    <location>
        <begin position="601"/>
        <end position="611"/>
    </location>
</feature>
<dbReference type="CDD" id="cd10958">
    <property type="entry name" value="CE4_NodB_like_2"/>
    <property type="match status" value="1"/>
</dbReference>
<dbReference type="PROSITE" id="PS51677">
    <property type="entry name" value="NODB"/>
    <property type="match status" value="1"/>
</dbReference>
<dbReference type="EMBL" id="BDHI01000014">
    <property type="protein sequence ID" value="GCB22156.1"/>
    <property type="molecule type" value="Genomic_DNA"/>
</dbReference>
<dbReference type="AlphaFoldDB" id="A0A401KS97"/>
<evidence type="ECO:0000256" key="10">
    <source>
        <dbReference type="SAM" id="MobiDB-lite"/>
    </source>
</evidence>
<dbReference type="SUPFAM" id="SSF88713">
    <property type="entry name" value="Glycoside hydrolase/deacetylase"/>
    <property type="match status" value="1"/>
</dbReference>
<dbReference type="PANTHER" id="PTHR12755:SF6">
    <property type="entry name" value="POLYRIBONUCLEOTIDE 5'-HYDROXYL-KINASE CLP1"/>
    <property type="match status" value="1"/>
</dbReference>
<evidence type="ECO:0000259" key="12">
    <source>
        <dbReference type="PROSITE" id="PS51677"/>
    </source>
</evidence>
<feature type="binding site" evidence="9">
    <location>
        <position position="71"/>
    </location>
    <ligand>
        <name>ATP</name>
        <dbReference type="ChEBI" id="CHEBI:30616"/>
    </ligand>
</feature>
<proteinExistence type="inferred from homology"/>
<keyword evidence="7 9" id="KW-0067">ATP-binding</keyword>
<dbReference type="InterPro" id="IPR045116">
    <property type="entry name" value="Clp1/Grc3"/>
</dbReference>
<evidence type="ECO:0000256" key="4">
    <source>
        <dbReference type="ARBA" id="ARBA00019824"/>
    </source>
</evidence>
<dbReference type="Pfam" id="PF06807">
    <property type="entry name" value="Clp1"/>
    <property type="match status" value="1"/>
</dbReference>
<feature type="binding site" evidence="9">
    <location>
        <begin position="159"/>
        <end position="164"/>
    </location>
    <ligand>
        <name>ATP</name>
        <dbReference type="ChEBI" id="CHEBI:30616"/>
    </ligand>
</feature>
<evidence type="ECO:0000313" key="13">
    <source>
        <dbReference type="EMBL" id="GCB22156.1"/>
    </source>
</evidence>
<dbReference type="InterPro" id="IPR038238">
    <property type="entry name" value="Clp1_C_sf"/>
</dbReference>
<dbReference type="FunFam" id="2.60.120.1030:FF:000001">
    <property type="entry name" value="Protein CLP1 homolog 5"/>
    <property type="match status" value="1"/>
</dbReference>
<dbReference type="GO" id="GO:0006388">
    <property type="term" value="P:tRNA splicing, via endonucleolytic cleavage and ligation"/>
    <property type="evidence" value="ECO:0007669"/>
    <property type="project" value="TreeGrafter"/>
</dbReference>
<feature type="transmembrane region" description="Helical" evidence="11">
    <location>
        <begin position="648"/>
        <end position="670"/>
    </location>
</feature>
<feature type="binding site" evidence="9">
    <location>
        <position position="32"/>
    </location>
    <ligand>
        <name>ATP</name>
        <dbReference type="ChEBI" id="CHEBI:30616"/>
    </ligand>
</feature>
<keyword evidence="11" id="KW-0812">Transmembrane</keyword>
<dbReference type="InterPro" id="IPR010655">
    <property type="entry name" value="Clp1_C"/>
</dbReference>
<comment type="similarity">
    <text evidence="9">Belongs to the Clp1 family. Clp1 subfamily.</text>
</comment>
<dbReference type="GO" id="GO:0031124">
    <property type="term" value="P:mRNA 3'-end processing"/>
    <property type="evidence" value="ECO:0007669"/>
    <property type="project" value="UniProtKB-UniRule"/>
</dbReference>
<feature type="region of interest" description="Disordered" evidence="10">
    <location>
        <begin position="1"/>
        <end position="24"/>
    </location>
</feature>
<dbReference type="Gene3D" id="3.40.50.300">
    <property type="entry name" value="P-loop containing nucleotide triphosphate hydrolases"/>
    <property type="match status" value="1"/>
</dbReference>
<sequence>MSLPGLDLTQPSADREFAPAPPSQISLPKGSEWRFEVAFGTTVRVKLLAGTAELFGTELAPSQTYTFSGTKAAIYTWHGCTLEVSAGEAITGLDSLAPGGTNGTTARGLGAGGCQSEYVAEETPMVEYANVHFALETLRQEAKATGKDGPRVLILGPEDAGKTSLSKILTAYATKVGRQPLVVNLDPTEGMLSVPGTLTATAFRTMIDVEEGWGSSPMSGPSAVPVKLPLVYFYPMQNPLEADGSVYKAIVSRLALSVTGRMAEDEDARETGIIVDTPGILSQSKAGNVEMINHIVTEFAITTILVIGSERLYSIMMKNFDNKPTASASAAASDERISVVKLSKSGGCVDRDAAFMKAVSESQIRTYFFGNPIPSTASAALSLSASSTTNVTLSPHAQQLDFNALAVYNYTIASAEEDEDEYDPSQLGTGDAFLPGGSNDVDLGQTPQEEAPVAPTLPGIAGPVKETVTPAGSSNVPLKKVLPPAPTALANSLLAITHASSTASPADVRDASIMGFLYVADVDAEKGKIRVLAPVGGRVPPRAIVWGKKWPGEVVGLFLPLTHIHHGLTPATRYNSPPPPPPTNTTQQQSQPPPHHPTQPISSHLRTPASSLPNHQLNTHPHHHPTTYPQKEHREIKQRMPRLHPTTILLFPLRVLTIPFTTLIARIPILRSRHRRTRTLTMLLPLLVLLLILLTLLPLYIIYRPPHALIRSLANKYPDTLWEIPLPTTKDTKGKGTEKVIALTIDDAPSTYTLDILHLLQQHDARATFFLIGSQIPGREGILHTLVKSGMELGNHAMHDEPSVSIGEEVLEREMLEVDGVIDRVYEQSGVKRPRFEDGAVKKWFRPGSGFFNGWMRGLVQRLGYKIVLGSVYPHDAQIGWAGVNAWHVRSMVREGSIVVMHDRRSWTVEGLRRVLPVLKERGYRVVSLGEAMEIANAASTDGGKEDD</sequence>
<dbReference type="Proteomes" id="UP000286921">
    <property type="component" value="Unassembled WGS sequence"/>
</dbReference>
<comment type="function">
    <text evidence="1">Polynucleotide 5'-kinase involved in rRNA processing.</text>
</comment>
<evidence type="ECO:0000256" key="9">
    <source>
        <dbReference type="HAMAP-Rule" id="MF_03035"/>
    </source>
</evidence>
<keyword evidence="8 9" id="KW-0539">Nucleus</keyword>
<dbReference type="HAMAP" id="MF_03035">
    <property type="entry name" value="Clp1"/>
    <property type="match status" value="1"/>
</dbReference>
<dbReference type="Pfam" id="PF16575">
    <property type="entry name" value="CLP1_P"/>
    <property type="match status" value="1"/>
</dbReference>
<gene>
    <name evidence="9" type="primary">CLP1</name>
    <name evidence="13" type="ORF">AAWM_05041</name>
</gene>
<dbReference type="InterPro" id="IPR038239">
    <property type="entry name" value="Clp1_N_sf"/>
</dbReference>
<dbReference type="STRING" id="105351.A0A401KS97"/>
<evidence type="ECO:0000256" key="6">
    <source>
        <dbReference type="ARBA" id="ARBA00022741"/>
    </source>
</evidence>
<dbReference type="GO" id="GO:0005849">
    <property type="term" value="C:mRNA cleavage factor complex"/>
    <property type="evidence" value="ECO:0007669"/>
    <property type="project" value="UniProtKB-UniRule"/>
</dbReference>
<dbReference type="InterPro" id="IPR032324">
    <property type="entry name" value="Clp1_N"/>
</dbReference>
<dbReference type="InterPro" id="IPR032319">
    <property type="entry name" value="CLP1_P"/>
</dbReference>
<comment type="subunit">
    <text evidence="9">Component of a pre-mRNA cleavage factor complex. Interacts directly with PCF11.</text>
</comment>
<feature type="domain" description="NodB homology" evidence="12">
    <location>
        <begin position="739"/>
        <end position="927"/>
    </location>
</feature>
<protein>
    <recommendedName>
        <fullName evidence="4">Polynucleotide 5'-hydroxyl-kinase GRC3</fullName>
    </recommendedName>
    <alternativeName>
        <fullName evidence="3">Polynucleotide 5'-hydroxyl-kinase grc3</fullName>
    </alternativeName>
</protein>
<dbReference type="Pfam" id="PF01522">
    <property type="entry name" value="Polysacc_deac_1"/>
    <property type="match status" value="1"/>
</dbReference>
<accession>A0A401KS97</accession>
<dbReference type="PANTHER" id="PTHR12755">
    <property type="entry name" value="CLEAVAGE/POLYADENYLATION FACTOR IA SUBUNIT CLP1P"/>
    <property type="match status" value="1"/>
</dbReference>
<dbReference type="Pfam" id="PF16573">
    <property type="entry name" value="CLP1_N"/>
    <property type="match status" value="1"/>
</dbReference>